<accession>A0A5N6KB99</accession>
<evidence type="ECO:0000313" key="3">
    <source>
        <dbReference type="Proteomes" id="UP000326757"/>
    </source>
</evidence>
<organism evidence="2 3">
    <name type="scientific">Monilinia laxa</name>
    <name type="common">Brown rot fungus</name>
    <name type="synonym">Sclerotinia laxa</name>
    <dbReference type="NCBI Taxonomy" id="61186"/>
    <lineage>
        <taxon>Eukaryota</taxon>
        <taxon>Fungi</taxon>
        <taxon>Dikarya</taxon>
        <taxon>Ascomycota</taxon>
        <taxon>Pezizomycotina</taxon>
        <taxon>Leotiomycetes</taxon>
        <taxon>Helotiales</taxon>
        <taxon>Sclerotiniaceae</taxon>
        <taxon>Monilinia</taxon>
    </lineage>
</organism>
<proteinExistence type="predicted"/>
<keyword evidence="1" id="KW-0812">Transmembrane</keyword>
<evidence type="ECO:0000256" key="1">
    <source>
        <dbReference type="SAM" id="Phobius"/>
    </source>
</evidence>
<dbReference type="EMBL" id="VIGI01000005">
    <property type="protein sequence ID" value="KAB8300467.1"/>
    <property type="molecule type" value="Genomic_DNA"/>
</dbReference>
<dbReference type="AlphaFoldDB" id="A0A5N6KB99"/>
<feature type="transmembrane region" description="Helical" evidence="1">
    <location>
        <begin position="15"/>
        <end position="32"/>
    </location>
</feature>
<gene>
    <name evidence="2" type="ORF">EYC80_000637</name>
</gene>
<reference evidence="2 3" key="1">
    <citation type="submission" date="2019-06" db="EMBL/GenBank/DDBJ databases">
        <title>Genome Sequence of the Brown Rot Fungal Pathogen Monilinia laxa.</title>
        <authorList>
            <person name="De Miccolis Angelini R.M."/>
            <person name="Landi L."/>
            <person name="Abate D."/>
            <person name="Pollastro S."/>
            <person name="Romanazzi G."/>
            <person name="Faretra F."/>
        </authorList>
    </citation>
    <scope>NUCLEOTIDE SEQUENCE [LARGE SCALE GENOMIC DNA]</scope>
    <source>
        <strain evidence="2 3">Mlax316</strain>
    </source>
</reference>
<evidence type="ECO:0000313" key="2">
    <source>
        <dbReference type="EMBL" id="KAB8300467.1"/>
    </source>
</evidence>
<name>A0A5N6KB99_MONLA</name>
<comment type="caution">
    <text evidence="2">The sequence shown here is derived from an EMBL/GenBank/DDBJ whole genome shotgun (WGS) entry which is preliminary data.</text>
</comment>
<keyword evidence="1" id="KW-1133">Transmembrane helix</keyword>
<sequence>MGSVVGRGQNGKVEVVQTSIAMVLEQLAVIVFKKKERDKLVTAVLYYQSKFPYSLLILFLNFESSILNSFSFVPMEVLLA</sequence>
<keyword evidence="3" id="KW-1185">Reference proteome</keyword>
<feature type="transmembrane region" description="Helical" evidence="1">
    <location>
        <begin position="53"/>
        <end position="73"/>
    </location>
</feature>
<protein>
    <submittedName>
        <fullName evidence="2">Uncharacterized protein</fullName>
    </submittedName>
</protein>
<keyword evidence="1" id="KW-0472">Membrane</keyword>
<dbReference type="Proteomes" id="UP000326757">
    <property type="component" value="Unassembled WGS sequence"/>
</dbReference>